<dbReference type="GeneID" id="91093374"/>
<evidence type="ECO:0000313" key="4">
    <source>
        <dbReference type="EMBL" id="WWC87810.1"/>
    </source>
</evidence>
<dbReference type="InterPro" id="IPR002164">
    <property type="entry name" value="NAP_family"/>
</dbReference>
<dbReference type="Gene3D" id="3.30.1120.90">
    <property type="entry name" value="Nucleosome assembly protein"/>
    <property type="match status" value="1"/>
</dbReference>
<dbReference type="RefSeq" id="XP_066074573.1">
    <property type="nucleotide sequence ID" value="XM_066218476.1"/>
</dbReference>
<name>A0AAX4JTC9_9TREE</name>
<dbReference type="Proteomes" id="UP001355207">
    <property type="component" value="Chromosome 3"/>
</dbReference>
<dbReference type="PANTHER" id="PTHR11875">
    <property type="entry name" value="TESTIS-SPECIFIC Y-ENCODED PROTEIN"/>
    <property type="match status" value="1"/>
</dbReference>
<keyword evidence="5" id="KW-1185">Reference proteome</keyword>
<dbReference type="Pfam" id="PF00956">
    <property type="entry name" value="NAP"/>
    <property type="match status" value="1"/>
</dbReference>
<accession>A0AAX4JTC9</accession>
<protein>
    <recommendedName>
        <fullName evidence="6">Template-activating factor I</fullName>
    </recommendedName>
</protein>
<dbReference type="InterPro" id="IPR037231">
    <property type="entry name" value="NAP-like_sf"/>
</dbReference>
<evidence type="ECO:0000256" key="2">
    <source>
        <dbReference type="RuleBase" id="RU003876"/>
    </source>
</evidence>
<dbReference type="GO" id="GO:0005634">
    <property type="term" value="C:nucleus"/>
    <property type="evidence" value="ECO:0007669"/>
    <property type="project" value="InterPro"/>
</dbReference>
<evidence type="ECO:0008006" key="6">
    <source>
        <dbReference type="Google" id="ProtNLM"/>
    </source>
</evidence>
<reference evidence="4 5" key="1">
    <citation type="submission" date="2024-01" db="EMBL/GenBank/DDBJ databases">
        <title>Comparative genomics of Cryptococcus and Kwoniella reveals pathogenesis evolution and contrasting modes of karyotype evolution via chromosome fusion or intercentromeric recombination.</title>
        <authorList>
            <person name="Coelho M.A."/>
            <person name="David-Palma M."/>
            <person name="Shea T."/>
            <person name="Bowers K."/>
            <person name="McGinley-Smith S."/>
            <person name="Mohammad A.W."/>
            <person name="Gnirke A."/>
            <person name="Yurkov A.M."/>
            <person name="Nowrousian M."/>
            <person name="Sun S."/>
            <person name="Cuomo C.A."/>
            <person name="Heitman J."/>
        </authorList>
    </citation>
    <scope>NUCLEOTIDE SEQUENCE [LARGE SCALE GENOMIC DNA]</scope>
    <source>
        <strain evidence="4 5">CBS 6074</strain>
    </source>
</reference>
<evidence type="ECO:0000256" key="3">
    <source>
        <dbReference type="SAM" id="MobiDB-lite"/>
    </source>
</evidence>
<organism evidence="4 5">
    <name type="scientific">Kwoniella dendrophila CBS 6074</name>
    <dbReference type="NCBI Taxonomy" id="1295534"/>
    <lineage>
        <taxon>Eukaryota</taxon>
        <taxon>Fungi</taxon>
        <taxon>Dikarya</taxon>
        <taxon>Basidiomycota</taxon>
        <taxon>Agaricomycotina</taxon>
        <taxon>Tremellomycetes</taxon>
        <taxon>Tremellales</taxon>
        <taxon>Cryptococcaceae</taxon>
        <taxon>Kwoniella</taxon>
    </lineage>
</organism>
<evidence type="ECO:0000256" key="1">
    <source>
        <dbReference type="ARBA" id="ARBA00009947"/>
    </source>
</evidence>
<proteinExistence type="inferred from homology"/>
<feature type="compositionally biased region" description="Basic and acidic residues" evidence="3">
    <location>
        <begin position="173"/>
        <end position="189"/>
    </location>
</feature>
<dbReference type="GO" id="GO:0006334">
    <property type="term" value="P:nucleosome assembly"/>
    <property type="evidence" value="ECO:0007669"/>
    <property type="project" value="InterPro"/>
</dbReference>
<dbReference type="SUPFAM" id="SSF143113">
    <property type="entry name" value="NAP-like"/>
    <property type="match status" value="1"/>
</dbReference>
<dbReference type="EMBL" id="CP144100">
    <property type="protein sequence ID" value="WWC87810.1"/>
    <property type="molecule type" value="Genomic_DNA"/>
</dbReference>
<feature type="region of interest" description="Disordered" evidence="3">
    <location>
        <begin position="164"/>
        <end position="193"/>
    </location>
</feature>
<dbReference type="AlphaFoldDB" id="A0AAX4JTC9"/>
<feature type="region of interest" description="Disordered" evidence="3">
    <location>
        <begin position="234"/>
        <end position="284"/>
    </location>
</feature>
<sequence>MSAKDFELQPIDLPKDLAEELELEEGNKNVRQNRFYVQETDAYLKHLRPLAKKVDQFWLTAFLNHTQIAATATSKEDQHALSFLEDVELVQDENDFRPFELKFHFKENPYFTNTVLSKKYSLPKGVEPAPKDGSITDELRKFEGNEDLVGESFKIEWKSDEVNLPKKQPRVVQGHDHDHSDPNHVHHDDESDSGFEGDLGSFFILFEQAEDILQVGDALRSDLLPDAFAYFEDRGENSAGGEFGDFDDEDDDDELDEESDDDDEAEIDLEEEEVPKKKRKVGKK</sequence>
<gene>
    <name evidence="4" type="ORF">L201_002702</name>
</gene>
<comment type="similarity">
    <text evidence="1 2">Belongs to the nucleosome assembly protein (NAP) family.</text>
</comment>
<evidence type="ECO:0000313" key="5">
    <source>
        <dbReference type="Proteomes" id="UP001355207"/>
    </source>
</evidence>
<feature type="compositionally biased region" description="Acidic residues" evidence="3">
    <location>
        <begin position="244"/>
        <end position="273"/>
    </location>
</feature>